<comment type="caution">
    <text evidence="1">The sequence shown here is derived from an EMBL/GenBank/DDBJ whole genome shotgun (WGS) entry which is preliminary data.</text>
</comment>
<accession>A0A9P6PV05</accession>
<protein>
    <submittedName>
        <fullName evidence="1">Uncharacterized protein</fullName>
    </submittedName>
</protein>
<dbReference type="Proteomes" id="UP000807716">
    <property type="component" value="Unassembled WGS sequence"/>
</dbReference>
<organism evidence="1 2">
    <name type="scientific">Actinomortierella ambigua</name>
    <dbReference type="NCBI Taxonomy" id="1343610"/>
    <lineage>
        <taxon>Eukaryota</taxon>
        <taxon>Fungi</taxon>
        <taxon>Fungi incertae sedis</taxon>
        <taxon>Mucoromycota</taxon>
        <taxon>Mortierellomycotina</taxon>
        <taxon>Mortierellomycetes</taxon>
        <taxon>Mortierellales</taxon>
        <taxon>Mortierellaceae</taxon>
        <taxon>Actinomortierella</taxon>
    </lineage>
</organism>
<sequence>MSFGYTWFSTTFNIVCDRQDTSPLCTLRIKTSGSNGQSSLGEKSLKLWKLVSRSSGGGGGGDGGSAATAAVTAVATTANIIVKLDDETIIQKHVLDEFIDDFARKPCIVAGIPHNSNNNNNGGDGRYWPLSKLYMFKKSALPPVDSPLWLAKSGRQFMNAEHVQMAHLINVTDPALVCQIDTSKFWHGDFDESTKGWDMRVELKFRYLSSSSC</sequence>
<reference evidence="1" key="1">
    <citation type="journal article" date="2020" name="Fungal Divers.">
        <title>Resolving the Mortierellaceae phylogeny through synthesis of multi-gene phylogenetics and phylogenomics.</title>
        <authorList>
            <person name="Vandepol N."/>
            <person name="Liber J."/>
            <person name="Desiro A."/>
            <person name="Na H."/>
            <person name="Kennedy M."/>
            <person name="Barry K."/>
            <person name="Grigoriev I.V."/>
            <person name="Miller A.N."/>
            <person name="O'Donnell K."/>
            <person name="Stajich J.E."/>
            <person name="Bonito G."/>
        </authorList>
    </citation>
    <scope>NUCLEOTIDE SEQUENCE</scope>
    <source>
        <strain evidence="1">BC1065</strain>
    </source>
</reference>
<proteinExistence type="predicted"/>
<evidence type="ECO:0000313" key="2">
    <source>
        <dbReference type="Proteomes" id="UP000807716"/>
    </source>
</evidence>
<dbReference type="EMBL" id="JAAAJB010000573">
    <property type="protein sequence ID" value="KAG0253553.1"/>
    <property type="molecule type" value="Genomic_DNA"/>
</dbReference>
<keyword evidence="2" id="KW-1185">Reference proteome</keyword>
<evidence type="ECO:0000313" key="1">
    <source>
        <dbReference type="EMBL" id="KAG0253553.1"/>
    </source>
</evidence>
<dbReference type="AlphaFoldDB" id="A0A9P6PV05"/>
<dbReference type="OrthoDB" id="2398757at2759"/>
<gene>
    <name evidence="1" type="ORF">DFQ27_007344</name>
</gene>
<name>A0A9P6PV05_9FUNG</name>